<dbReference type="PANTHER" id="PTHR13754:SF13">
    <property type="entry name" value="METALLO-BETA-LACTAMASE SUPERFAMILY PROTEIN (AFU_ORTHOLOGUE AFUA_3G07630)"/>
    <property type="match status" value="1"/>
</dbReference>
<dbReference type="CDD" id="cd07713">
    <property type="entry name" value="DHPS-like_MBL-fold"/>
    <property type="match status" value="1"/>
</dbReference>
<protein>
    <recommendedName>
        <fullName evidence="3">Metallo-beta-lactamase domain-containing protein</fullName>
    </recommendedName>
</protein>
<keyword evidence="2" id="KW-1185">Reference proteome</keyword>
<dbReference type="Gene3D" id="3.60.15.10">
    <property type="entry name" value="Ribonuclease Z/Hydroxyacylglutathione hydrolase-like"/>
    <property type="match status" value="1"/>
</dbReference>
<dbReference type="InterPro" id="IPR036866">
    <property type="entry name" value="RibonucZ/Hydroxyglut_hydro"/>
</dbReference>
<sequence length="342" mass="37316">MALRLKELDRIEFSVLVNNEVDPISASPNPEVKYPGFFTGVPLTPLPEGSHRGDTKLEARMDSICCGAHGLSLAITATAGDVSHTMLFDAGPEDSVFKTNASRMRLDAGAIERIQLSHWHRDHSGGMLSAIKLITGAKQPGQPPVVVDLHPDRPDFRGIDFNGTPVSMEADPSFEDMEALGGVISKSSDPHLALDGMFAVSGEVPRVTEYEKGLRGGIRFNSATEEWEKDEMIKDERFLMCNLKGKGLIVFAGCSHPGIINICRHAVELSGSLPLFSIIGGFHLADGDPVRMQKTMDDVKKMDVKVLMPGHCTGWRFSFKIEQEMPGSYVPCFAGTKYTIEA</sequence>
<dbReference type="EMBL" id="JAZAVK010000007">
    <property type="protein sequence ID" value="KAK7432055.1"/>
    <property type="molecule type" value="Genomic_DNA"/>
</dbReference>
<dbReference type="InterPro" id="IPR041712">
    <property type="entry name" value="DHPS-like_MBL-fold"/>
</dbReference>
<reference evidence="1 2" key="1">
    <citation type="journal article" date="2025" name="Microbiol. Resour. Announc.">
        <title>Draft genome sequences for Neonectria magnoliae and Neonectria punicea, canker pathogens of Liriodendron tulipifera and Acer saccharum in West Virginia.</title>
        <authorList>
            <person name="Petronek H.M."/>
            <person name="Kasson M.T."/>
            <person name="Metheny A.M."/>
            <person name="Stauder C.M."/>
            <person name="Lovett B."/>
            <person name="Lynch S.C."/>
            <person name="Garnas J.R."/>
            <person name="Kasson L.R."/>
            <person name="Stajich J.E."/>
        </authorList>
    </citation>
    <scope>NUCLEOTIDE SEQUENCE [LARGE SCALE GENOMIC DNA]</scope>
    <source>
        <strain evidence="1 2">NRRL 64651</strain>
    </source>
</reference>
<evidence type="ECO:0008006" key="3">
    <source>
        <dbReference type="Google" id="ProtNLM"/>
    </source>
</evidence>
<comment type="caution">
    <text evidence="1">The sequence shown here is derived from an EMBL/GenBank/DDBJ whole genome shotgun (WGS) entry which is preliminary data.</text>
</comment>
<dbReference type="SUPFAM" id="SSF56281">
    <property type="entry name" value="Metallo-hydrolase/oxidoreductase"/>
    <property type="match status" value="1"/>
</dbReference>
<evidence type="ECO:0000313" key="1">
    <source>
        <dbReference type="EMBL" id="KAK7432055.1"/>
    </source>
</evidence>
<dbReference type="PANTHER" id="PTHR13754">
    <property type="entry name" value="METALLO-BETA-LACTAMASE SUPERFAMILY PROTEIN"/>
    <property type="match status" value="1"/>
</dbReference>
<accession>A0ABR1IFR5</accession>
<name>A0ABR1IFR5_9HYPO</name>
<dbReference type="Proteomes" id="UP001498421">
    <property type="component" value="Unassembled WGS sequence"/>
</dbReference>
<evidence type="ECO:0000313" key="2">
    <source>
        <dbReference type="Proteomes" id="UP001498421"/>
    </source>
</evidence>
<organism evidence="1 2">
    <name type="scientific">Neonectria magnoliae</name>
    <dbReference type="NCBI Taxonomy" id="2732573"/>
    <lineage>
        <taxon>Eukaryota</taxon>
        <taxon>Fungi</taxon>
        <taxon>Dikarya</taxon>
        <taxon>Ascomycota</taxon>
        <taxon>Pezizomycotina</taxon>
        <taxon>Sordariomycetes</taxon>
        <taxon>Hypocreomycetidae</taxon>
        <taxon>Hypocreales</taxon>
        <taxon>Nectriaceae</taxon>
        <taxon>Neonectria</taxon>
    </lineage>
</organism>
<gene>
    <name evidence="1" type="ORF">QQZ08_001345</name>
</gene>
<proteinExistence type="predicted"/>
<dbReference type="InterPro" id="IPR052926">
    <property type="entry name" value="Metallo-beta-lactamase_dom"/>
</dbReference>